<accession>A0A1H6HTE4</accession>
<dbReference type="InterPro" id="IPR009061">
    <property type="entry name" value="DNA-bd_dom_put_sf"/>
</dbReference>
<organism evidence="2 3">
    <name type="scientific">Epilithonimonas hominis</name>
    <dbReference type="NCBI Taxonomy" id="420404"/>
    <lineage>
        <taxon>Bacteria</taxon>
        <taxon>Pseudomonadati</taxon>
        <taxon>Bacteroidota</taxon>
        <taxon>Flavobacteriia</taxon>
        <taxon>Flavobacteriales</taxon>
        <taxon>Weeksellaceae</taxon>
        <taxon>Chryseobacterium group</taxon>
        <taxon>Epilithonimonas</taxon>
    </lineage>
</organism>
<evidence type="ECO:0000313" key="3">
    <source>
        <dbReference type="Proteomes" id="UP000198555"/>
    </source>
</evidence>
<evidence type="ECO:0000313" key="2">
    <source>
        <dbReference type="EMBL" id="SEH39301.1"/>
    </source>
</evidence>
<dbReference type="Pfam" id="PF12728">
    <property type="entry name" value="HTH_17"/>
    <property type="match status" value="1"/>
</dbReference>
<gene>
    <name evidence="2" type="ORF">SAMN05421793_102101</name>
</gene>
<dbReference type="PANTHER" id="PTHR34585">
    <property type="match status" value="1"/>
</dbReference>
<dbReference type="Proteomes" id="UP000198555">
    <property type="component" value="Unassembled WGS sequence"/>
</dbReference>
<proteinExistence type="predicted"/>
<dbReference type="PANTHER" id="PTHR34585:SF22">
    <property type="entry name" value="HELIX-TURN-HELIX DOMAIN-CONTAINING PROTEIN"/>
    <property type="match status" value="1"/>
</dbReference>
<keyword evidence="3" id="KW-1185">Reference proteome</keyword>
<sequence>MKSNLNPEDENLLTLIAQYLEFNSQQMQLLTNWLKTNEKYFKNNLIDSAELKQQYHISDSTIYRLRKKGKLSFTKLGNKYMYSRSAIENLMEQEP</sequence>
<dbReference type="SUPFAM" id="SSF46955">
    <property type="entry name" value="Putative DNA-binding domain"/>
    <property type="match status" value="1"/>
</dbReference>
<dbReference type="AlphaFoldDB" id="A0A1H6HTE4"/>
<evidence type="ECO:0000259" key="1">
    <source>
        <dbReference type="Pfam" id="PF12728"/>
    </source>
</evidence>
<dbReference type="InterPro" id="IPR041657">
    <property type="entry name" value="HTH_17"/>
</dbReference>
<reference evidence="3" key="1">
    <citation type="submission" date="2016-10" db="EMBL/GenBank/DDBJ databases">
        <authorList>
            <person name="Varghese N."/>
            <person name="Submissions S."/>
        </authorList>
    </citation>
    <scope>NUCLEOTIDE SEQUENCE [LARGE SCALE GENOMIC DNA]</scope>
    <source>
        <strain evidence="3">DSM 19326</strain>
    </source>
</reference>
<feature type="domain" description="Helix-turn-helix" evidence="1">
    <location>
        <begin position="48"/>
        <end position="93"/>
    </location>
</feature>
<dbReference type="STRING" id="420404.SAMN05421793_102101"/>
<protein>
    <submittedName>
        <fullName evidence="2">DNA binding domain-containing protein, excisionase family</fullName>
    </submittedName>
</protein>
<name>A0A1H6HTE4_9FLAO</name>
<dbReference type="EMBL" id="FNWX01000002">
    <property type="protein sequence ID" value="SEH39301.1"/>
    <property type="molecule type" value="Genomic_DNA"/>
</dbReference>
<dbReference type="RefSeq" id="WP_089767882.1">
    <property type="nucleotide sequence ID" value="NZ_FNWX01000002.1"/>
</dbReference>